<dbReference type="InterPro" id="IPR000719">
    <property type="entry name" value="Prot_kinase_dom"/>
</dbReference>
<feature type="domain" description="Protein kinase" evidence="3">
    <location>
        <begin position="142"/>
        <end position="403"/>
    </location>
</feature>
<evidence type="ECO:0000256" key="1">
    <source>
        <dbReference type="ARBA" id="ARBA00022741"/>
    </source>
</evidence>
<gene>
    <name evidence="4" type="primary">HRK1_10</name>
    <name evidence="4" type="ORF">K7432_012879</name>
</gene>
<evidence type="ECO:0000313" key="5">
    <source>
        <dbReference type="Proteomes" id="UP001479436"/>
    </source>
</evidence>
<keyword evidence="4" id="KW-0808">Transferase</keyword>
<keyword evidence="2" id="KW-0067">ATP-binding</keyword>
<evidence type="ECO:0000256" key="2">
    <source>
        <dbReference type="ARBA" id="ARBA00022840"/>
    </source>
</evidence>
<dbReference type="PROSITE" id="PS50011">
    <property type="entry name" value="PROTEIN_KINASE_DOM"/>
    <property type="match status" value="1"/>
</dbReference>
<proteinExistence type="predicted"/>
<dbReference type="EMBL" id="JASJQH010001183">
    <property type="protein sequence ID" value="KAK9761883.1"/>
    <property type="molecule type" value="Genomic_DNA"/>
</dbReference>
<dbReference type="PANTHER" id="PTHR24346:SF51">
    <property type="entry name" value="PAS DOMAIN-CONTAINING SERINE_THREONINE-PROTEIN KINASE"/>
    <property type="match status" value="1"/>
</dbReference>
<reference evidence="4 5" key="1">
    <citation type="submission" date="2023-04" db="EMBL/GenBank/DDBJ databases">
        <title>Genome of Basidiobolus ranarum AG-B5.</title>
        <authorList>
            <person name="Stajich J.E."/>
            <person name="Carter-House D."/>
            <person name="Gryganskyi A."/>
        </authorList>
    </citation>
    <scope>NUCLEOTIDE SEQUENCE [LARGE SCALE GENOMIC DNA]</scope>
    <source>
        <strain evidence="4 5">AG-B5</strain>
    </source>
</reference>
<dbReference type="Proteomes" id="UP001479436">
    <property type="component" value="Unassembled WGS sequence"/>
</dbReference>
<dbReference type="Gene3D" id="1.10.510.10">
    <property type="entry name" value="Transferase(Phosphotransferase) domain 1"/>
    <property type="match status" value="1"/>
</dbReference>
<name>A0ABR2WK49_9FUNG</name>
<dbReference type="SUPFAM" id="SSF56112">
    <property type="entry name" value="Protein kinase-like (PK-like)"/>
    <property type="match status" value="1"/>
</dbReference>
<accession>A0ABR2WK49</accession>
<dbReference type="InterPro" id="IPR011009">
    <property type="entry name" value="Kinase-like_dom_sf"/>
</dbReference>
<evidence type="ECO:0000313" key="4">
    <source>
        <dbReference type="EMBL" id="KAK9761883.1"/>
    </source>
</evidence>
<keyword evidence="5" id="KW-1185">Reference proteome</keyword>
<dbReference type="PROSITE" id="PS00108">
    <property type="entry name" value="PROTEIN_KINASE_ST"/>
    <property type="match status" value="1"/>
</dbReference>
<comment type="caution">
    <text evidence="4">The sequence shown here is derived from an EMBL/GenBank/DDBJ whole genome shotgun (WGS) entry which is preliminary data.</text>
</comment>
<dbReference type="InterPro" id="IPR008271">
    <property type="entry name" value="Ser/Thr_kinase_AS"/>
</dbReference>
<organism evidence="4 5">
    <name type="scientific">Basidiobolus ranarum</name>
    <dbReference type="NCBI Taxonomy" id="34480"/>
    <lineage>
        <taxon>Eukaryota</taxon>
        <taxon>Fungi</taxon>
        <taxon>Fungi incertae sedis</taxon>
        <taxon>Zoopagomycota</taxon>
        <taxon>Entomophthoromycotina</taxon>
        <taxon>Basidiobolomycetes</taxon>
        <taxon>Basidiobolales</taxon>
        <taxon>Basidiobolaceae</taxon>
        <taxon>Basidiobolus</taxon>
    </lineage>
</organism>
<dbReference type="Pfam" id="PF00069">
    <property type="entry name" value="Pkinase"/>
    <property type="match status" value="1"/>
</dbReference>
<evidence type="ECO:0000259" key="3">
    <source>
        <dbReference type="PROSITE" id="PS50011"/>
    </source>
</evidence>
<keyword evidence="4" id="KW-0723">Serine/threonine-protein kinase</keyword>
<keyword evidence="1" id="KW-0547">Nucleotide-binding</keyword>
<dbReference type="GO" id="GO:0004674">
    <property type="term" value="F:protein serine/threonine kinase activity"/>
    <property type="evidence" value="ECO:0007669"/>
    <property type="project" value="UniProtKB-KW"/>
</dbReference>
<keyword evidence="4" id="KW-0418">Kinase</keyword>
<dbReference type="PANTHER" id="PTHR24346">
    <property type="entry name" value="MAP/MICROTUBULE AFFINITY-REGULATING KINASE"/>
    <property type="match status" value="1"/>
</dbReference>
<dbReference type="SMART" id="SM00220">
    <property type="entry name" value="S_TKc"/>
    <property type="match status" value="1"/>
</dbReference>
<sequence length="408" mass="46802">MLYSGHSSTTHDKSPFEPKIYYLSPGKGLQIPYHPRITEKTLQPSVFVINELSSLSTFATYKTVHTSNLFEVDVPSLSKISRRFVFSALKRQKAEGKTEVPFRCHLKKKLRKRMRKDDVYLDLPLLIALKSRKDLSLQELYGSFSEMLGAGSGGMVRSTYSITTGKKHAIKTYRSIRGSESRRRYYENISNEIYIGASLDHPNIIKTVDVTMEGGQIHQVMEFCTMDMVTHFKCEQVDQDQINQYFVQMMKALRYLHQRGVAHRDVKLENFCLGEDGYIKLIDFGCAFIFNDPLNHNSQKLATSVTGTDPYIAPEIHKGEAYDAAKADVWSAAVVLICMILRKFPWEIALTTNKAYANYLAHRCDDSFYKHIPSEVTPLLRLMLNPNPVHRPNVEEIFEDCWFQSLLD</sequence>
<protein>
    <submittedName>
        <fullName evidence="4">Serine/threonine protein kinase</fullName>
    </submittedName>
</protein>